<reference evidence="2 3" key="2">
    <citation type="journal article" date="2003" name="DNA Res.">
        <title>Complete genome structure of Gloeobacter violaceus PCC 7421, a cyanobacterium that lacks thylakoids (supplement).</title>
        <authorList>
            <person name="Nakamura Y."/>
            <person name="Kaneko T."/>
            <person name="Sato S."/>
            <person name="Mimuro M."/>
            <person name="Miyashita H."/>
            <person name="Tsuchiya T."/>
            <person name="Sasamoto S."/>
            <person name="Watanabe A."/>
            <person name="Kawashima K."/>
            <person name="Kishida Y."/>
            <person name="Kiyokawa C."/>
            <person name="Kohara M."/>
            <person name="Matsumoto M."/>
            <person name="Matsuno A."/>
            <person name="Nakazaki N."/>
            <person name="Shimpo S."/>
            <person name="Takeuchi C."/>
            <person name="Yamada M."/>
            <person name="Tabata S."/>
        </authorList>
    </citation>
    <scope>NUCLEOTIDE SEQUENCE [LARGE SCALE GENOMIC DNA]</scope>
    <source>
        <strain evidence="3">ATCC 29082 / PCC 7421</strain>
    </source>
</reference>
<dbReference type="HOGENOM" id="CLU_2916021_0_0_3"/>
<reference evidence="2 3" key="1">
    <citation type="journal article" date="2003" name="DNA Res.">
        <title>Complete genome structure of Gloeobacter violaceus PCC 7421, a cyanobacterium that lacks thylakoids.</title>
        <authorList>
            <person name="Nakamura Y."/>
            <person name="Kaneko T."/>
            <person name="Sato S."/>
            <person name="Mimuro M."/>
            <person name="Miyashita H."/>
            <person name="Tsuchiya T."/>
            <person name="Sasamoto S."/>
            <person name="Watanabe A."/>
            <person name="Kawashima K."/>
            <person name="Kishida Y."/>
            <person name="Kiyokawa C."/>
            <person name="Kohara M."/>
            <person name="Matsumoto M."/>
            <person name="Matsuno A."/>
            <person name="Nakazaki N."/>
            <person name="Shimpo S."/>
            <person name="Takeuchi C."/>
            <person name="Yamada M."/>
            <person name="Tabata S."/>
        </authorList>
    </citation>
    <scope>NUCLEOTIDE SEQUENCE [LARGE SCALE GENOMIC DNA]</scope>
    <source>
        <strain evidence="3">ATCC 29082 / PCC 7421</strain>
    </source>
</reference>
<dbReference type="STRING" id="251221.gene:10760643"/>
<keyword evidence="1" id="KW-0472">Membrane</keyword>
<keyword evidence="3" id="KW-1185">Reference proteome</keyword>
<proteinExistence type="predicted"/>
<accession>Q7NGN1</accession>
<dbReference type="InParanoid" id="Q7NGN1"/>
<sequence>MKLSTPEYLSMLKEAPFDVFVHLVLLGIVLLTVTASVLSLPTVAPTESTTVVRSLSAVSKA</sequence>
<keyword evidence="1" id="KW-0812">Transmembrane</keyword>
<organism evidence="2 3">
    <name type="scientific">Gloeobacter violaceus (strain ATCC 29082 / PCC 7421)</name>
    <dbReference type="NCBI Taxonomy" id="251221"/>
    <lineage>
        <taxon>Bacteria</taxon>
        <taxon>Bacillati</taxon>
        <taxon>Cyanobacteriota</taxon>
        <taxon>Cyanophyceae</taxon>
        <taxon>Gloeobacterales</taxon>
        <taxon>Gloeobacteraceae</taxon>
        <taxon>Gloeobacter</taxon>
    </lineage>
</organism>
<keyword evidence="1" id="KW-1133">Transmembrane helix</keyword>
<dbReference type="AlphaFoldDB" id="Q7NGN1"/>
<protein>
    <submittedName>
        <fullName evidence="2">Gsl3137 protein</fullName>
    </submittedName>
</protein>
<dbReference type="Proteomes" id="UP000000557">
    <property type="component" value="Chromosome"/>
</dbReference>
<dbReference type="EnsemblBacteria" id="BAC91078">
    <property type="protein sequence ID" value="BAC91078"/>
    <property type="gene ID" value="BAC91078"/>
</dbReference>
<gene>
    <name evidence="2" type="ordered locus">gsl3137</name>
</gene>
<feature type="transmembrane region" description="Helical" evidence="1">
    <location>
        <begin position="20"/>
        <end position="40"/>
    </location>
</feature>
<evidence type="ECO:0000313" key="2">
    <source>
        <dbReference type="EMBL" id="BAC91078.1"/>
    </source>
</evidence>
<dbReference type="KEGG" id="gvi:gsl3137"/>
<name>Q7NGN1_GLOVI</name>
<evidence type="ECO:0000313" key="3">
    <source>
        <dbReference type="Proteomes" id="UP000000557"/>
    </source>
</evidence>
<evidence type="ECO:0000256" key="1">
    <source>
        <dbReference type="SAM" id="Phobius"/>
    </source>
</evidence>
<dbReference type="EMBL" id="BA000045">
    <property type="protein sequence ID" value="BAC91078.1"/>
    <property type="molecule type" value="Genomic_DNA"/>
</dbReference>